<dbReference type="STRING" id="1499966.U14_03644"/>
<dbReference type="EMBL" id="DF820458">
    <property type="protein sequence ID" value="GAK52393.1"/>
    <property type="molecule type" value="Genomic_DNA"/>
</dbReference>
<dbReference type="AlphaFoldDB" id="A0A081BPS7"/>
<reference evidence="1" key="1">
    <citation type="journal article" date="2015" name="PeerJ">
        <title>First genomic representation of candidate bacterial phylum KSB3 points to enhanced environmental sensing as a trigger of wastewater bulking.</title>
        <authorList>
            <person name="Sekiguchi Y."/>
            <person name="Ohashi A."/>
            <person name="Parks D.H."/>
            <person name="Yamauchi T."/>
            <person name="Tyson G.W."/>
            <person name="Hugenholtz P."/>
        </authorList>
    </citation>
    <scope>NUCLEOTIDE SEQUENCE [LARGE SCALE GENOMIC DNA]</scope>
</reference>
<evidence type="ECO:0008006" key="3">
    <source>
        <dbReference type="Google" id="ProtNLM"/>
    </source>
</evidence>
<dbReference type="Proteomes" id="UP000030700">
    <property type="component" value="Unassembled WGS sequence"/>
</dbReference>
<dbReference type="InterPro" id="IPR022385">
    <property type="entry name" value="Rhs_assc_core"/>
</dbReference>
<protein>
    <recommendedName>
        <fullName evidence="3">YD repeat protein</fullName>
    </recommendedName>
</protein>
<evidence type="ECO:0000313" key="2">
    <source>
        <dbReference type="Proteomes" id="UP000030700"/>
    </source>
</evidence>
<name>A0A081BPS7_9BACT</name>
<gene>
    <name evidence="1" type="ORF">U14_03644</name>
</gene>
<dbReference type="Gene3D" id="2.180.10.10">
    <property type="entry name" value="RHS repeat-associated core"/>
    <property type="match status" value="1"/>
</dbReference>
<dbReference type="HOGENOM" id="CLU_1615759_0_0_0"/>
<keyword evidence="2" id="KW-1185">Reference proteome</keyword>
<evidence type="ECO:0000313" key="1">
    <source>
        <dbReference type="EMBL" id="GAK52393.1"/>
    </source>
</evidence>
<sequence length="164" mass="19476">MYYGARYYDPALARFITPDTVDDAGTQGLNRYAYALNNFLCIKRKYRQIQEEILDKIRHSPHCLEKCQSHRACEEEEGIMEVRLNLGYHQILQLIRQLPPREQWRLTHDIEDDLRLRDLSPEPNDDVAQFQALLLRGPIMSDEQFRQIQELRQGLSAWLERSFV</sequence>
<accession>A0A081BPS7</accession>
<organism evidence="1">
    <name type="scientific">Candidatus Moduliflexus flocculans</name>
    <dbReference type="NCBI Taxonomy" id="1499966"/>
    <lineage>
        <taxon>Bacteria</taxon>
        <taxon>Candidatus Moduliflexota</taxon>
        <taxon>Candidatus Moduliflexia</taxon>
        <taxon>Candidatus Moduliflexales</taxon>
        <taxon>Candidatus Moduliflexaceae</taxon>
    </lineage>
</organism>
<dbReference type="NCBIfam" id="TIGR03696">
    <property type="entry name" value="Rhs_assc_core"/>
    <property type="match status" value="1"/>
</dbReference>
<proteinExistence type="predicted"/>